<dbReference type="Proteomes" id="UP000255518">
    <property type="component" value="Unassembled WGS sequence"/>
</dbReference>
<dbReference type="EMBL" id="UGKT01000001">
    <property type="protein sequence ID" value="STT05192.1"/>
    <property type="molecule type" value="Genomic_DNA"/>
</dbReference>
<reference evidence="1 2" key="1">
    <citation type="submission" date="2018-06" db="EMBL/GenBank/DDBJ databases">
        <authorList>
            <consortium name="Pathogen Informatics"/>
            <person name="Doyle S."/>
        </authorList>
    </citation>
    <scope>NUCLEOTIDE SEQUENCE [LARGE SCALE GENOMIC DNA]</scope>
    <source>
        <strain evidence="1 2">NCTC13443</strain>
    </source>
</reference>
<sequence length="42" mass="4944">MILCQVPFLHQSVQRNFSIFTYYALTTTISPSQHLVQDHLQH</sequence>
<accession>A0A377VA31</accession>
<evidence type="ECO:0000313" key="1">
    <source>
        <dbReference type="EMBL" id="STT05192.1"/>
    </source>
</evidence>
<name>A0A377VA31_KLEPN</name>
<dbReference type="AlphaFoldDB" id="A0A377VA31"/>
<evidence type="ECO:0000313" key="2">
    <source>
        <dbReference type="Proteomes" id="UP000255518"/>
    </source>
</evidence>
<protein>
    <submittedName>
        <fullName evidence="1">Uncharacterized protein</fullName>
    </submittedName>
</protein>
<organism evidence="1 2">
    <name type="scientific">Klebsiella pneumoniae</name>
    <dbReference type="NCBI Taxonomy" id="573"/>
    <lineage>
        <taxon>Bacteria</taxon>
        <taxon>Pseudomonadati</taxon>
        <taxon>Pseudomonadota</taxon>
        <taxon>Gammaproteobacteria</taxon>
        <taxon>Enterobacterales</taxon>
        <taxon>Enterobacteriaceae</taxon>
        <taxon>Klebsiella/Raoultella group</taxon>
        <taxon>Klebsiella</taxon>
        <taxon>Klebsiella pneumoniae complex</taxon>
    </lineage>
</organism>
<proteinExistence type="predicted"/>
<gene>
    <name evidence="1" type="ORF">NCTC13443_05122</name>
</gene>